<feature type="region of interest" description="Disordered" evidence="1">
    <location>
        <begin position="1"/>
        <end position="21"/>
    </location>
</feature>
<keyword evidence="3" id="KW-1185">Reference proteome</keyword>
<dbReference type="Proteomes" id="UP001314229">
    <property type="component" value="Unassembled WGS sequence"/>
</dbReference>
<feature type="non-terminal residue" evidence="2">
    <location>
        <position position="1"/>
    </location>
</feature>
<reference evidence="2 3" key="1">
    <citation type="submission" date="2024-01" db="EMBL/GenBank/DDBJ databases">
        <authorList>
            <person name="Alioto T."/>
            <person name="Alioto T."/>
            <person name="Gomez Garrido J."/>
        </authorList>
    </citation>
    <scope>NUCLEOTIDE SEQUENCE [LARGE SCALE GENOMIC DNA]</scope>
</reference>
<dbReference type="AlphaFoldDB" id="A0AAV1PXM4"/>
<accession>A0AAV1PXM4</accession>
<proteinExistence type="predicted"/>
<dbReference type="EMBL" id="CAWUFR010000339">
    <property type="protein sequence ID" value="CAK6976209.1"/>
    <property type="molecule type" value="Genomic_DNA"/>
</dbReference>
<evidence type="ECO:0000256" key="1">
    <source>
        <dbReference type="SAM" id="MobiDB-lite"/>
    </source>
</evidence>
<organism evidence="2 3">
    <name type="scientific">Scomber scombrus</name>
    <name type="common">Atlantic mackerel</name>
    <name type="synonym">Scomber vernalis</name>
    <dbReference type="NCBI Taxonomy" id="13677"/>
    <lineage>
        <taxon>Eukaryota</taxon>
        <taxon>Metazoa</taxon>
        <taxon>Chordata</taxon>
        <taxon>Craniata</taxon>
        <taxon>Vertebrata</taxon>
        <taxon>Euteleostomi</taxon>
        <taxon>Actinopterygii</taxon>
        <taxon>Neopterygii</taxon>
        <taxon>Teleostei</taxon>
        <taxon>Neoteleostei</taxon>
        <taxon>Acanthomorphata</taxon>
        <taxon>Pelagiaria</taxon>
        <taxon>Scombriformes</taxon>
        <taxon>Scombridae</taxon>
        <taxon>Scomber</taxon>
    </lineage>
</organism>
<name>A0AAV1PXM4_SCOSC</name>
<comment type="caution">
    <text evidence="2">The sequence shown here is derived from an EMBL/GenBank/DDBJ whole genome shotgun (WGS) entry which is preliminary data.</text>
</comment>
<evidence type="ECO:0000313" key="2">
    <source>
        <dbReference type="EMBL" id="CAK6976209.1"/>
    </source>
</evidence>
<evidence type="ECO:0000313" key="3">
    <source>
        <dbReference type="Proteomes" id="UP001314229"/>
    </source>
</evidence>
<gene>
    <name evidence="2" type="ORF">FSCOSCO3_A022189</name>
</gene>
<protein>
    <submittedName>
        <fullName evidence="2">Uncharacterized protein</fullName>
    </submittedName>
</protein>
<feature type="non-terminal residue" evidence="2">
    <location>
        <position position="52"/>
    </location>
</feature>
<sequence>LRRDLTGGLPSPLNRENPDPNLMVLKNPAKTLPNVKLLLAHGSSTTPTSRSQ</sequence>